<dbReference type="InterPro" id="IPR010280">
    <property type="entry name" value="U5_MeTrfase_fam"/>
</dbReference>
<evidence type="ECO:0008006" key="8">
    <source>
        <dbReference type="Google" id="ProtNLM"/>
    </source>
</evidence>
<feature type="binding site" evidence="4">
    <location>
        <position position="146"/>
    </location>
    <ligand>
        <name>S-adenosyl-L-methionine</name>
        <dbReference type="ChEBI" id="CHEBI:59789"/>
    </ligand>
</feature>
<dbReference type="OrthoDB" id="9804590at2"/>
<feature type="binding site" evidence="4">
    <location>
        <position position="93"/>
    </location>
    <ligand>
        <name>S-adenosyl-L-methionine</name>
        <dbReference type="ChEBI" id="CHEBI:59789"/>
    </ligand>
</feature>
<keyword evidence="3 4" id="KW-0949">S-adenosyl-L-methionine</keyword>
<gene>
    <name evidence="6" type="ORF">FH969_04670</name>
</gene>
<evidence type="ECO:0000313" key="6">
    <source>
        <dbReference type="EMBL" id="TNU76116.1"/>
    </source>
</evidence>
<dbReference type="EMBL" id="VENP01000011">
    <property type="protein sequence ID" value="TNU76116.1"/>
    <property type="molecule type" value="Genomic_DNA"/>
</dbReference>
<feature type="active site" description="Nucleophile" evidence="4">
    <location>
        <position position="259"/>
    </location>
</feature>
<sequence>MHRHRSHALVPVPDMPLAVEQIRSSGVLEESWPPGTRLDVVAAHDGLAVYVDGEPAPGRPGVRAGVVERVTVTDPAGASREYEFRVAGTGFWQVHPQAPSLLAERVLTAADLREGEHVLELYSGAGLLTLPLADAVGESGVVVAVEGAGDGARYARRNARAHPWVRLVEGDVDHLLAQAADGHAPRGRGEGGGRGARGRSGRGGRTRADAQTRAPGTRGLLADVRPDVVVLDPPRVGAGRGVVDALTALRPRRIVYVACDPAALARDAARAVARGYVLSDLQAYDLFPHTHHVEAIAVLDAPGDLRLAAEQGWPA</sequence>
<feature type="binding site" evidence="4">
    <location>
        <position position="232"/>
    </location>
    <ligand>
        <name>S-adenosyl-L-methionine</name>
        <dbReference type="ChEBI" id="CHEBI:59789"/>
    </ligand>
</feature>
<name>A0A5C5BDU6_9MICO</name>
<evidence type="ECO:0000256" key="2">
    <source>
        <dbReference type="ARBA" id="ARBA00022679"/>
    </source>
</evidence>
<accession>A0A5C5BDU6</accession>
<evidence type="ECO:0000256" key="1">
    <source>
        <dbReference type="ARBA" id="ARBA00022603"/>
    </source>
</evidence>
<dbReference type="AlphaFoldDB" id="A0A5C5BDU6"/>
<keyword evidence="2 4" id="KW-0808">Transferase</keyword>
<dbReference type="InterPro" id="IPR029063">
    <property type="entry name" value="SAM-dependent_MTases_sf"/>
</dbReference>
<dbReference type="GO" id="GO:0070475">
    <property type="term" value="P:rRNA base methylation"/>
    <property type="evidence" value="ECO:0007669"/>
    <property type="project" value="TreeGrafter"/>
</dbReference>
<feature type="binding site" evidence="4">
    <location>
        <position position="122"/>
    </location>
    <ligand>
        <name>S-adenosyl-L-methionine</name>
        <dbReference type="ChEBI" id="CHEBI:59789"/>
    </ligand>
</feature>
<dbReference type="PANTHER" id="PTHR11061:SF30">
    <property type="entry name" value="TRNA (URACIL(54)-C(5))-METHYLTRANSFERASE"/>
    <property type="match status" value="1"/>
</dbReference>
<proteinExistence type="inferred from homology"/>
<keyword evidence="1 4" id="KW-0489">Methyltransferase</keyword>
<dbReference type="PROSITE" id="PS51687">
    <property type="entry name" value="SAM_MT_RNA_M5U"/>
    <property type="match status" value="1"/>
</dbReference>
<dbReference type="GO" id="GO:0070041">
    <property type="term" value="F:rRNA (uridine-C5-)-methyltransferase activity"/>
    <property type="evidence" value="ECO:0007669"/>
    <property type="project" value="TreeGrafter"/>
</dbReference>
<comment type="similarity">
    <text evidence="4">Belongs to the class I-like SAM-binding methyltransferase superfamily. RNA M5U methyltransferase family.</text>
</comment>
<keyword evidence="7" id="KW-1185">Reference proteome</keyword>
<evidence type="ECO:0000256" key="5">
    <source>
        <dbReference type="SAM" id="MobiDB-lite"/>
    </source>
</evidence>
<evidence type="ECO:0000256" key="3">
    <source>
        <dbReference type="ARBA" id="ARBA00022691"/>
    </source>
</evidence>
<reference evidence="6 7" key="1">
    <citation type="submission" date="2019-06" db="EMBL/GenBank/DDBJ databases">
        <title>Draft genome sequence of Miniimonas arenae KCTC 19750T isolated from sea sand.</title>
        <authorList>
            <person name="Park S.-J."/>
        </authorList>
    </citation>
    <scope>NUCLEOTIDE SEQUENCE [LARGE SCALE GENOMIC DNA]</scope>
    <source>
        <strain evidence="6 7">KCTC 19750</strain>
    </source>
</reference>
<comment type="caution">
    <text evidence="6">The sequence shown here is derived from an EMBL/GenBank/DDBJ whole genome shotgun (WGS) entry which is preliminary data.</text>
</comment>
<dbReference type="Gene3D" id="3.40.50.150">
    <property type="entry name" value="Vaccinia Virus protein VP39"/>
    <property type="match status" value="1"/>
</dbReference>
<organism evidence="6 7">
    <name type="scientific">Miniimonas arenae</name>
    <dbReference type="NCBI Taxonomy" id="676201"/>
    <lineage>
        <taxon>Bacteria</taxon>
        <taxon>Bacillati</taxon>
        <taxon>Actinomycetota</taxon>
        <taxon>Actinomycetes</taxon>
        <taxon>Micrococcales</taxon>
        <taxon>Beutenbergiaceae</taxon>
        <taxon>Miniimonas</taxon>
    </lineage>
</organism>
<dbReference type="SUPFAM" id="SSF53335">
    <property type="entry name" value="S-adenosyl-L-methionine-dependent methyltransferases"/>
    <property type="match status" value="1"/>
</dbReference>
<protein>
    <recommendedName>
        <fullName evidence="8">Class I SAM-dependent RNA methyltransferase</fullName>
    </recommendedName>
</protein>
<dbReference type="Proteomes" id="UP000313849">
    <property type="component" value="Unassembled WGS sequence"/>
</dbReference>
<evidence type="ECO:0000256" key="4">
    <source>
        <dbReference type="PROSITE-ProRule" id="PRU01024"/>
    </source>
</evidence>
<dbReference type="Pfam" id="PF01135">
    <property type="entry name" value="PCMT"/>
    <property type="match status" value="1"/>
</dbReference>
<feature type="region of interest" description="Disordered" evidence="5">
    <location>
        <begin position="179"/>
        <end position="214"/>
    </location>
</feature>
<dbReference type="Pfam" id="PF05958">
    <property type="entry name" value="tRNA_U5-meth_tr"/>
    <property type="match status" value="1"/>
</dbReference>
<dbReference type="PANTHER" id="PTHR11061">
    <property type="entry name" value="RNA M5U METHYLTRANSFERASE"/>
    <property type="match status" value="1"/>
</dbReference>
<evidence type="ECO:0000313" key="7">
    <source>
        <dbReference type="Proteomes" id="UP000313849"/>
    </source>
</evidence>
<feature type="compositionally biased region" description="Basic residues" evidence="5">
    <location>
        <begin position="196"/>
        <end position="205"/>
    </location>
</feature>